<dbReference type="STRING" id="5722.A2DS96"/>
<dbReference type="EMBL" id="DS113239">
    <property type="protein sequence ID" value="EAY16675.1"/>
    <property type="molecule type" value="Genomic_DNA"/>
</dbReference>
<feature type="domain" description="UBC core" evidence="3">
    <location>
        <begin position="8"/>
        <end position="161"/>
    </location>
</feature>
<evidence type="ECO:0000313" key="5">
    <source>
        <dbReference type="Proteomes" id="UP000001542"/>
    </source>
</evidence>
<dbReference type="VEuPathDB" id="TrichDB:TVAG_066800"/>
<name>A2DS96_TRIV3</name>
<dbReference type="OrthoDB" id="1158011at2759"/>
<keyword evidence="5" id="KW-1185">Reference proteome</keyword>
<dbReference type="SUPFAM" id="SSF54495">
    <property type="entry name" value="UBC-like"/>
    <property type="match status" value="1"/>
</dbReference>
<feature type="region of interest" description="Disordered" evidence="1">
    <location>
        <begin position="268"/>
        <end position="292"/>
    </location>
</feature>
<dbReference type="PANTHER" id="PTHR24067">
    <property type="entry name" value="UBIQUITIN-CONJUGATING ENZYME E2"/>
    <property type="match status" value="1"/>
</dbReference>
<evidence type="ECO:0000256" key="2">
    <source>
        <dbReference type="SAM" id="Phobius"/>
    </source>
</evidence>
<gene>
    <name evidence="4" type="ORF">TVAG_066800</name>
</gene>
<feature type="compositionally biased region" description="Basic and acidic residues" evidence="1">
    <location>
        <begin position="201"/>
        <end position="214"/>
    </location>
</feature>
<feature type="transmembrane region" description="Helical" evidence="2">
    <location>
        <begin position="312"/>
        <end position="333"/>
    </location>
</feature>
<accession>A2DS96</accession>
<protein>
    <submittedName>
        <fullName evidence="4">Ubiquitin-conjugating enzyme family protein</fullName>
    </submittedName>
</protein>
<dbReference type="VEuPathDB" id="TrichDB:TVAGG3_0078830"/>
<feature type="compositionally biased region" description="Basic and acidic residues" evidence="1">
    <location>
        <begin position="154"/>
        <end position="173"/>
    </location>
</feature>
<feature type="region of interest" description="Disordered" evidence="1">
    <location>
        <begin position="154"/>
        <end position="251"/>
    </location>
</feature>
<dbReference type="FunFam" id="3.10.110.10:FF:000086">
    <property type="entry name" value="Ubiquitin-conjugating enzyme E2 J1"/>
    <property type="match status" value="1"/>
</dbReference>
<dbReference type="AlphaFoldDB" id="A2DS96"/>
<dbReference type="PROSITE" id="PS50127">
    <property type="entry name" value="UBC_2"/>
    <property type="match status" value="1"/>
</dbReference>
<dbReference type="InterPro" id="IPR000608">
    <property type="entry name" value="UBC"/>
</dbReference>
<dbReference type="OMA" id="VADQHEP"/>
<dbReference type="Proteomes" id="UP000001542">
    <property type="component" value="Unassembled WGS sequence"/>
</dbReference>
<organism evidence="4 5">
    <name type="scientific">Trichomonas vaginalis (strain ATCC PRA-98 / G3)</name>
    <dbReference type="NCBI Taxonomy" id="412133"/>
    <lineage>
        <taxon>Eukaryota</taxon>
        <taxon>Metamonada</taxon>
        <taxon>Parabasalia</taxon>
        <taxon>Trichomonadida</taxon>
        <taxon>Trichomonadidae</taxon>
        <taxon>Trichomonas</taxon>
    </lineage>
</organism>
<dbReference type="eggNOG" id="KOG0428">
    <property type="taxonomic scope" value="Eukaryota"/>
</dbReference>
<evidence type="ECO:0000259" key="3">
    <source>
        <dbReference type="PROSITE" id="PS50127"/>
    </source>
</evidence>
<reference evidence="4" key="2">
    <citation type="journal article" date="2007" name="Science">
        <title>Draft genome sequence of the sexually transmitted pathogen Trichomonas vaginalis.</title>
        <authorList>
            <person name="Carlton J.M."/>
            <person name="Hirt R.P."/>
            <person name="Silva J.C."/>
            <person name="Delcher A.L."/>
            <person name="Schatz M."/>
            <person name="Zhao Q."/>
            <person name="Wortman J.R."/>
            <person name="Bidwell S.L."/>
            <person name="Alsmark U.C.M."/>
            <person name="Besteiro S."/>
            <person name="Sicheritz-Ponten T."/>
            <person name="Noel C.J."/>
            <person name="Dacks J.B."/>
            <person name="Foster P.G."/>
            <person name="Simillion C."/>
            <person name="Van de Peer Y."/>
            <person name="Miranda-Saavedra D."/>
            <person name="Barton G.J."/>
            <person name="Westrop G.D."/>
            <person name="Mueller S."/>
            <person name="Dessi D."/>
            <person name="Fiori P.L."/>
            <person name="Ren Q."/>
            <person name="Paulsen I."/>
            <person name="Zhang H."/>
            <person name="Bastida-Corcuera F.D."/>
            <person name="Simoes-Barbosa A."/>
            <person name="Brown M.T."/>
            <person name="Hayes R.D."/>
            <person name="Mukherjee M."/>
            <person name="Okumura C.Y."/>
            <person name="Schneider R."/>
            <person name="Smith A.J."/>
            <person name="Vanacova S."/>
            <person name="Villalvazo M."/>
            <person name="Haas B.J."/>
            <person name="Pertea M."/>
            <person name="Feldblyum T.V."/>
            <person name="Utterback T.R."/>
            <person name="Shu C.L."/>
            <person name="Osoegawa K."/>
            <person name="de Jong P.J."/>
            <person name="Hrdy I."/>
            <person name="Horvathova L."/>
            <person name="Zubacova Z."/>
            <person name="Dolezal P."/>
            <person name="Malik S.B."/>
            <person name="Logsdon J.M. Jr."/>
            <person name="Henze K."/>
            <person name="Gupta A."/>
            <person name="Wang C.C."/>
            <person name="Dunne R.L."/>
            <person name="Upcroft J.A."/>
            <person name="Upcroft P."/>
            <person name="White O."/>
            <person name="Salzberg S.L."/>
            <person name="Tang P."/>
            <person name="Chiu C.-H."/>
            <person name="Lee Y.-S."/>
            <person name="Embley T.M."/>
            <person name="Coombs G.H."/>
            <person name="Mottram J.C."/>
            <person name="Tachezy J."/>
            <person name="Fraser-Liggett C.M."/>
            <person name="Johnson P.J."/>
        </authorList>
    </citation>
    <scope>NUCLEOTIDE SEQUENCE [LARGE SCALE GENOMIC DNA]</scope>
    <source>
        <strain evidence="4">G3</strain>
    </source>
</reference>
<evidence type="ECO:0000256" key="1">
    <source>
        <dbReference type="SAM" id="MobiDB-lite"/>
    </source>
</evidence>
<feature type="compositionally biased region" description="Basic and acidic residues" evidence="1">
    <location>
        <begin position="242"/>
        <end position="251"/>
    </location>
</feature>
<dbReference type="SMART" id="SM00212">
    <property type="entry name" value="UBCc"/>
    <property type="match status" value="1"/>
</dbReference>
<reference evidence="4" key="1">
    <citation type="submission" date="2006-10" db="EMBL/GenBank/DDBJ databases">
        <authorList>
            <person name="Amadeo P."/>
            <person name="Zhao Q."/>
            <person name="Wortman J."/>
            <person name="Fraser-Liggett C."/>
            <person name="Carlton J."/>
        </authorList>
    </citation>
    <scope>NUCLEOTIDE SEQUENCE</scope>
    <source>
        <strain evidence="4">G3</strain>
    </source>
</reference>
<dbReference type="Gene3D" id="3.10.110.10">
    <property type="entry name" value="Ubiquitin Conjugating Enzyme"/>
    <property type="match status" value="1"/>
</dbReference>
<dbReference type="InParanoid" id="A2DS96"/>
<keyword evidence="2" id="KW-1133">Transmembrane helix</keyword>
<dbReference type="RefSeq" id="XP_001328898.1">
    <property type="nucleotide sequence ID" value="XM_001328863.1"/>
</dbReference>
<dbReference type="SMR" id="A2DS96"/>
<dbReference type="CDD" id="cd23799">
    <property type="entry name" value="UBCc_UBE2J"/>
    <property type="match status" value="1"/>
</dbReference>
<dbReference type="InterPro" id="IPR016135">
    <property type="entry name" value="UBQ-conjugating_enzyme/RWD"/>
</dbReference>
<sequence>MSFNANNTTIKRLLSEMRKLQSEPDPSFVAGPVSDDDLFVWHFTIKGTPDSPFQGGIYHGKIVFPHNYPITPPDIYFFTPNGRFETNKKLCLSFTSYHPESWNPGWDVRTVLTSVIAFMPTKAEGAIGGYDAPDADRKKLAIESRSWKCKECSLHLDPDDLPTDKPVEEKPAENQEVTDENTHQEEAQPVETPVNTEPEQPEIKEEVEAPHVEETNTEDQTATEEQNVDEGKLENNQITENEPQKLEEIPEDEGKVELDFAQLADANEEAPQPHAEEQNQPNPVKPAQEKQENADGINFETLKSGTISKKGSFYPCLDIPILIVFILMIFLILNSYSKHNLLQF</sequence>
<dbReference type="KEGG" id="tva:4774686"/>
<dbReference type="InterPro" id="IPR050113">
    <property type="entry name" value="Ub_conjugating_enzyme"/>
</dbReference>
<proteinExistence type="predicted"/>
<evidence type="ECO:0000313" key="4">
    <source>
        <dbReference type="EMBL" id="EAY16675.1"/>
    </source>
</evidence>
<keyword evidence="2" id="KW-0472">Membrane</keyword>
<keyword evidence="2" id="KW-0812">Transmembrane</keyword>
<dbReference type="Pfam" id="PF00179">
    <property type="entry name" value="UQ_con"/>
    <property type="match status" value="1"/>
</dbReference>